<protein>
    <submittedName>
        <fullName evidence="1">Uncharacterized protein</fullName>
    </submittedName>
</protein>
<dbReference type="EMBL" id="ADAQ01000011">
    <property type="protein sequence ID" value="EEY72546.1"/>
    <property type="molecule type" value="Genomic_DNA"/>
</dbReference>
<keyword evidence="2" id="KW-1185">Reference proteome</keyword>
<evidence type="ECO:0000313" key="1">
    <source>
        <dbReference type="EMBL" id="EEY72546.1"/>
    </source>
</evidence>
<organism evidence="1 2">
    <name type="scientific">Grimontia hollisae CIP 101886</name>
    <dbReference type="NCBI Taxonomy" id="675812"/>
    <lineage>
        <taxon>Bacteria</taxon>
        <taxon>Pseudomonadati</taxon>
        <taxon>Pseudomonadota</taxon>
        <taxon>Gammaproteobacteria</taxon>
        <taxon>Vibrionales</taxon>
        <taxon>Vibrionaceae</taxon>
        <taxon>Grimontia</taxon>
    </lineage>
</organism>
<proteinExistence type="predicted"/>
<gene>
    <name evidence="1" type="ORF">VHA_001649</name>
</gene>
<dbReference type="Proteomes" id="UP000003604">
    <property type="component" value="Unassembled WGS sequence"/>
</dbReference>
<name>D0I7C7_GRIHO</name>
<sequence>MIPLYYVGSKTHMMQVLLIIQFGRASAHFAKLKRLITLISRMFASNGD</sequence>
<comment type="caution">
    <text evidence="1">The sequence shown here is derived from an EMBL/GenBank/DDBJ whole genome shotgun (WGS) entry which is preliminary data.</text>
</comment>
<dbReference type="AlphaFoldDB" id="D0I7C7"/>
<accession>D0I7C7</accession>
<reference evidence="1 2" key="1">
    <citation type="submission" date="2009-10" db="EMBL/GenBank/DDBJ databases">
        <authorList>
            <consortium name="Los Alamos National Laboratory (LANL)"/>
            <consortium name="National Microbial Pathogen Data Resource (NMPDR)"/>
            <person name="Saunders E.H."/>
            <person name="Munk A.C."/>
            <person name="Tapia R."/>
            <person name="Green L."/>
            <person name="Rogers Y."/>
            <person name="Detter J.C."/>
            <person name="Bruce D."/>
            <person name="Brettin T.S."/>
            <person name="Colwell R.R."/>
            <person name="Huq A."/>
            <person name="Grim C.J."/>
            <person name="Hasan N.A."/>
            <person name="Bartels D."/>
            <person name="Vonstein V."/>
        </authorList>
    </citation>
    <scope>NUCLEOTIDE SEQUENCE [LARGE SCALE GENOMIC DNA]</scope>
    <source>
        <strain evidence="1 2">CIP 101886</strain>
    </source>
</reference>
<evidence type="ECO:0000313" key="2">
    <source>
        <dbReference type="Proteomes" id="UP000003604"/>
    </source>
</evidence>